<comment type="caution">
    <text evidence="1">The sequence shown here is derived from an EMBL/GenBank/DDBJ whole genome shotgun (WGS) entry which is preliminary data.</text>
</comment>
<gene>
    <name evidence="1" type="ORF">C1645_833706</name>
</gene>
<dbReference type="STRING" id="658196.A0A397SB44"/>
<proteinExistence type="predicted"/>
<keyword evidence="2" id="KW-1185">Reference proteome</keyword>
<organism evidence="1 2">
    <name type="scientific">Glomus cerebriforme</name>
    <dbReference type="NCBI Taxonomy" id="658196"/>
    <lineage>
        <taxon>Eukaryota</taxon>
        <taxon>Fungi</taxon>
        <taxon>Fungi incertae sedis</taxon>
        <taxon>Mucoromycota</taxon>
        <taxon>Glomeromycotina</taxon>
        <taxon>Glomeromycetes</taxon>
        <taxon>Glomerales</taxon>
        <taxon>Glomeraceae</taxon>
        <taxon>Glomus</taxon>
    </lineage>
</organism>
<accession>A0A397SB44</accession>
<evidence type="ECO:0000313" key="1">
    <source>
        <dbReference type="EMBL" id="RIA83520.1"/>
    </source>
</evidence>
<reference evidence="1 2" key="1">
    <citation type="submission" date="2018-06" db="EMBL/GenBank/DDBJ databases">
        <title>Comparative genomics reveals the genomic features of Rhizophagus irregularis, R. cerebriforme, R. diaphanum and Gigaspora rosea, and their symbiotic lifestyle signature.</title>
        <authorList>
            <person name="Morin E."/>
            <person name="San Clemente H."/>
            <person name="Chen E.C.H."/>
            <person name="De La Providencia I."/>
            <person name="Hainaut M."/>
            <person name="Kuo A."/>
            <person name="Kohler A."/>
            <person name="Murat C."/>
            <person name="Tang N."/>
            <person name="Roy S."/>
            <person name="Loubradou J."/>
            <person name="Henrissat B."/>
            <person name="Grigoriev I.V."/>
            <person name="Corradi N."/>
            <person name="Roux C."/>
            <person name="Martin F.M."/>
        </authorList>
    </citation>
    <scope>NUCLEOTIDE SEQUENCE [LARGE SCALE GENOMIC DNA]</scope>
    <source>
        <strain evidence="1 2">DAOM 227022</strain>
    </source>
</reference>
<protein>
    <submittedName>
        <fullName evidence="1">Uncharacterized protein</fullName>
    </submittedName>
</protein>
<evidence type="ECO:0000313" key="2">
    <source>
        <dbReference type="Proteomes" id="UP000265703"/>
    </source>
</evidence>
<dbReference type="OrthoDB" id="2428671at2759"/>
<sequence>MDQLFNHKHKIDFLLLNDTSLSQPTETIVKSKLNRCRECNKKRKPYDEILQIHYGIMKICWENGVCPYDQFKDIEFIAEGEFRKIYKVAWIDAQDIYEFSLKNRNGHSVSFIIIGDLGISKSATETTDEILKNIFGG</sequence>
<dbReference type="Proteomes" id="UP000265703">
    <property type="component" value="Unassembled WGS sequence"/>
</dbReference>
<dbReference type="AlphaFoldDB" id="A0A397SB44"/>
<name>A0A397SB44_9GLOM</name>
<dbReference type="EMBL" id="QKYT01000565">
    <property type="protein sequence ID" value="RIA83520.1"/>
    <property type="molecule type" value="Genomic_DNA"/>
</dbReference>